<evidence type="ECO:0000256" key="1">
    <source>
        <dbReference type="SAM" id="MobiDB-lite"/>
    </source>
</evidence>
<sequence length="857" mass="95884">MVILMADKLSAICSHIESLNLNPKSFLTHFLDHSSENCAFRRQFWGTEYGWTSTERLIQSIKGLVCSHMEGRALWEKFILAEATSIVCSEKPRSGKYPSGSYVSSSEVTEDFFTEEQRLSRNEALTDRMPFLYQLLVAKLSQDSRAVSADPSEQVNPQSSSRDCPANSCPAGDEEEGEPDMDQIAPENLWEFATPDNPALADNPPKDRVELNANDVIEYEGVGIVSTTDVADKKKLRAINMARSICAMVAFGANRRHNAFQLTNSLVFLACGVTKRVNSYLNYLGLCSSRKTAHLALKSLGREAEEKIRDSFKPENSPVLPPSICFDNLDFQQKIHMQSLDALNKALHTGTKLTIRPSMFTATLESSNHFDLTLKSQITRVVLNYVGISVDGKFSLQRDPPAVRPLDAIKPDLTMLKLMVASDNSAQGVGEVFTGIMQQAGLTPAELHSRVQIIEGDLGSCNIFESLRRQRTPARSHESSLDNVLPIPGAAHILWNIAQAIFLAYWGDETNRRDTGAWRILHSLGIPAEKPVTKKDFNLMLSHMEKILEVSLLYCVLVVCEKETEQLGDILEKMTSAEIEKLVQDTFNLFCSGEALNSAKATESPAHRNFLLMIRDFATVVEAKRAMKAGDTGRLIYIWKQWAVMGQALPKLPHYSKHLPRLIVQLEHVLNTSLATVVENTLLISPHGKSNEFQATDCHLEIQNYWLKHFFNHSGIGTNINRLKDVFSINIPILRFLLQYLRLETGSKLIQQLHKNNISIISINNFLRMAQREGLNEFQPKGFIPQVNIDYYASGMENLRDEFRKGAKGLDRFRPFSPGILQMQEEIKQGVVSKMTQGGEEESDSDASKSTSNGSLA</sequence>
<feature type="region of interest" description="Disordered" evidence="1">
    <location>
        <begin position="831"/>
        <end position="857"/>
    </location>
</feature>
<feature type="domain" description="DUF6589" evidence="2">
    <location>
        <begin position="357"/>
        <end position="740"/>
    </location>
</feature>
<reference evidence="3 4" key="1">
    <citation type="submission" date="2017-11" db="EMBL/GenBank/DDBJ databases">
        <title>De novo assembly and phasing of dikaryotic genomes from two isolates of Puccinia coronata f. sp. avenae, the causal agent of oat crown rust.</title>
        <authorList>
            <person name="Miller M.E."/>
            <person name="Zhang Y."/>
            <person name="Omidvar V."/>
            <person name="Sperschneider J."/>
            <person name="Schwessinger B."/>
            <person name="Raley C."/>
            <person name="Palmer J.M."/>
            <person name="Garnica D."/>
            <person name="Upadhyaya N."/>
            <person name="Rathjen J."/>
            <person name="Taylor J.M."/>
            <person name="Park R.F."/>
            <person name="Dodds P.N."/>
            <person name="Hirsch C.D."/>
            <person name="Kianian S.F."/>
            <person name="Figueroa M."/>
        </authorList>
    </citation>
    <scope>NUCLEOTIDE SEQUENCE [LARGE SCALE GENOMIC DNA]</scope>
    <source>
        <strain evidence="3">12SD80</strain>
    </source>
</reference>
<evidence type="ECO:0000259" key="2">
    <source>
        <dbReference type="Pfam" id="PF20231"/>
    </source>
</evidence>
<feature type="region of interest" description="Disordered" evidence="1">
    <location>
        <begin position="147"/>
        <end position="181"/>
    </location>
</feature>
<organism evidence="3 4">
    <name type="scientific">Puccinia coronata f. sp. avenae</name>
    <dbReference type="NCBI Taxonomy" id="200324"/>
    <lineage>
        <taxon>Eukaryota</taxon>
        <taxon>Fungi</taxon>
        <taxon>Dikarya</taxon>
        <taxon>Basidiomycota</taxon>
        <taxon>Pucciniomycotina</taxon>
        <taxon>Pucciniomycetes</taxon>
        <taxon>Pucciniales</taxon>
        <taxon>Pucciniaceae</taxon>
        <taxon>Puccinia</taxon>
    </lineage>
</organism>
<feature type="compositionally biased region" description="Polar residues" evidence="1">
    <location>
        <begin position="147"/>
        <end position="162"/>
    </location>
</feature>
<feature type="compositionally biased region" description="Acidic residues" evidence="1">
    <location>
        <begin position="172"/>
        <end position="181"/>
    </location>
</feature>
<dbReference type="InterPro" id="IPR046496">
    <property type="entry name" value="DUF6589"/>
</dbReference>
<dbReference type="Pfam" id="PF20231">
    <property type="entry name" value="DUF6589"/>
    <property type="match status" value="1"/>
</dbReference>
<evidence type="ECO:0000313" key="3">
    <source>
        <dbReference type="EMBL" id="PLW46688.1"/>
    </source>
</evidence>
<dbReference type="AlphaFoldDB" id="A0A2N5V9K3"/>
<protein>
    <recommendedName>
        <fullName evidence="2">DUF6589 domain-containing protein</fullName>
    </recommendedName>
</protein>
<gene>
    <name evidence="3" type="ORF">PCASD_03648</name>
</gene>
<evidence type="ECO:0000313" key="4">
    <source>
        <dbReference type="Proteomes" id="UP000235392"/>
    </source>
</evidence>
<comment type="caution">
    <text evidence="3">The sequence shown here is derived from an EMBL/GenBank/DDBJ whole genome shotgun (WGS) entry which is preliminary data.</text>
</comment>
<feature type="compositionally biased region" description="Polar residues" evidence="1">
    <location>
        <begin position="848"/>
        <end position="857"/>
    </location>
</feature>
<accession>A0A2N5V9K3</accession>
<dbReference type="Proteomes" id="UP000235392">
    <property type="component" value="Unassembled WGS sequence"/>
</dbReference>
<dbReference type="EMBL" id="PGCI01000037">
    <property type="protein sequence ID" value="PLW46688.1"/>
    <property type="molecule type" value="Genomic_DNA"/>
</dbReference>
<name>A0A2N5V9K3_9BASI</name>
<proteinExistence type="predicted"/>